<dbReference type="GO" id="GO:0009029">
    <property type="term" value="F:lipid-A 4'-kinase activity"/>
    <property type="evidence" value="ECO:0007669"/>
    <property type="project" value="UniProtKB-UniRule"/>
</dbReference>
<keyword evidence="6" id="KW-0441">Lipid A biosynthesis</keyword>
<evidence type="ECO:0000256" key="7">
    <source>
        <dbReference type="ARBA" id="ARBA00022679"/>
    </source>
</evidence>
<dbReference type="GO" id="GO:0009245">
    <property type="term" value="P:lipid A biosynthetic process"/>
    <property type="evidence" value="ECO:0007669"/>
    <property type="project" value="UniProtKB-UniRule"/>
</dbReference>
<protein>
    <recommendedName>
        <fullName evidence="4 12">Tetraacyldisaccharide 4'-kinase</fullName>
        <ecNumber evidence="3 12">2.7.1.130</ecNumber>
    </recommendedName>
</protein>
<evidence type="ECO:0000256" key="4">
    <source>
        <dbReference type="ARBA" id="ARBA00016436"/>
    </source>
</evidence>
<evidence type="ECO:0000313" key="14">
    <source>
        <dbReference type="Proteomes" id="UP000249739"/>
    </source>
</evidence>
<keyword evidence="11" id="KW-0443">Lipid metabolism</keyword>
<keyword evidence="10" id="KW-0067">ATP-binding</keyword>
<organism evidence="13 14">
    <name type="scientific">Micavibrio aeruginosavorus</name>
    <dbReference type="NCBI Taxonomy" id="349221"/>
    <lineage>
        <taxon>Bacteria</taxon>
        <taxon>Pseudomonadati</taxon>
        <taxon>Bdellovibrionota</taxon>
        <taxon>Bdellovibrionia</taxon>
        <taxon>Bdellovibrionales</taxon>
        <taxon>Pseudobdellovibrionaceae</taxon>
        <taxon>Micavibrio</taxon>
    </lineage>
</organism>
<dbReference type="EC" id="2.7.1.130" evidence="3 12"/>
<dbReference type="PANTHER" id="PTHR42724">
    <property type="entry name" value="TETRAACYLDISACCHARIDE 4'-KINASE"/>
    <property type="match status" value="1"/>
</dbReference>
<dbReference type="UniPathway" id="UPA00359">
    <property type="reaction ID" value="UER00482"/>
</dbReference>
<evidence type="ECO:0000313" key="13">
    <source>
        <dbReference type="EMBL" id="PZP54777.1"/>
    </source>
</evidence>
<dbReference type="AlphaFoldDB" id="A0A2W5FLX3"/>
<dbReference type="EMBL" id="QFOT01000110">
    <property type="protein sequence ID" value="PZP54777.1"/>
    <property type="molecule type" value="Genomic_DNA"/>
</dbReference>
<dbReference type="GO" id="GO:0009244">
    <property type="term" value="P:lipopolysaccharide core region biosynthetic process"/>
    <property type="evidence" value="ECO:0007669"/>
    <property type="project" value="TreeGrafter"/>
</dbReference>
<evidence type="ECO:0000256" key="5">
    <source>
        <dbReference type="ARBA" id="ARBA00022516"/>
    </source>
</evidence>
<reference evidence="13 14" key="1">
    <citation type="submission" date="2017-08" db="EMBL/GenBank/DDBJ databases">
        <title>Infants hospitalized years apart are colonized by the same room-sourced microbial strains.</title>
        <authorList>
            <person name="Brooks B."/>
            <person name="Olm M.R."/>
            <person name="Firek B.A."/>
            <person name="Baker R."/>
            <person name="Thomas B.C."/>
            <person name="Morowitz M.J."/>
            <person name="Banfield J.F."/>
        </authorList>
    </citation>
    <scope>NUCLEOTIDE SEQUENCE [LARGE SCALE GENOMIC DNA]</scope>
    <source>
        <strain evidence="13">S2_006_000_R2_64</strain>
    </source>
</reference>
<comment type="caution">
    <text evidence="13">The sequence shown here is derived from an EMBL/GenBank/DDBJ whole genome shotgun (WGS) entry which is preliminary data.</text>
</comment>
<dbReference type="InterPro" id="IPR003758">
    <property type="entry name" value="LpxK"/>
</dbReference>
<evidence type="ECO:0000256" key="10">
    <source>
        <dbReference type="ARBA" id="ARBA00022840"/>
    </source>
</evidence>
<feature type="non-terminal residue" evidence="13">
    <location>
        <position position="1"/>
    </location>
</feature>
<evidence type="ECO:0000256" key="12">
    <source>
        <dbReference type="NCBIfam" id="TIGR00682"/>
    </source>
</evidence>
<evidence type="ECO:0000256" key="8">
    <source>
        <dbReference type="ARBA" id="ARBA00022741"/>
    </source>
</evidence>
<gene>
    <name evidence="13" type="primary">lpxK</name>
    <name evidence="13" type="ORF">DI586_08855</name>
</gene>
<dbReference type="GO" id="GO:0005524">
    <property type="term" value="F:ATP binding"/>
    <property type="evidence" value="ECO:0007669"/>
    <property type="project" value="UniProtKB-KW"/>
</dbReference>
<evidence type="ECO:0000256" key="11">
    <source>
        <dbReference type="ARBA" id="ARBA00023098"/>
    </source>
</evidence>
<evidence type="ECO:0000256" key="2">
    <source>
        <dbReference type="ARBA" id="ARBA00004870"/>
    </source>
</evidence>
<keyword evidence="9 13" id="KW-0418">Kinase</keyword>
<dbReference type="Proteomes" id="UP000249739">
    <property type="component" value="Unassembled WGS sequence"/>
</dbReference>
<dbReference type="GO" id="GO:0005886">
    <property type="term" value="C:plasma membrane"/>
    <property type="evidence" value="ECO:0007669"/>
    <property type="project" value="TreeGrafter"/>
</dbReference>
<evidence type="ECO:0000256" key="1">
    <source>
        <dbReference type="ARBA" id="ARBA00002274"/>
    </source>
</evidence>
<dbReference type="NCBIfam" id="TIGR00682">
    <property type="entry name" value="lpxK"/>
    <property type="match status" value="1"/>
</dbReference>
<comment type="function">
    <text evidence="1">Transfers the gamma-phosphate of ATP to the 4'-position of a tetraacyldisaccharide 1-phosphate intermediate (termed DS-1-P) to form tetraacyldisaccharide 1,4'-bis-phosphate (lipid IVA).</text>
</comment>
<evidence type="ECO:0000256" key="9">
    <source>
        <dbReference type="ARBA" id="ARBA00022777"/>
    </source>
</evidence>
<dbReference type="Pfam" id="PF02606">
    <property type="entry name" value="LpxK"/>
    <property type="match status" value="1"/>
</dbReference>
<keyword evidence="5" id="KW-0444">Lipid biosynthesis</keyword>
<dbReference type="PANTHER" id="PTHR42724:SF1">
    <property type="entry name" value="TETRAACYLDISACCHARIDE 4'-KINASE, MITOCHONDRIAL-RELATED"/>
    <property type="match status" value="1"/>
</dbReference>
<proteinExistence type="predicted"/>
<name>A0A2W5FLX3_9BACT</name>
<accession>A0A2W5FLX3</accession>
<keyword evidence="8" id="KW-0547">Nucleotide-binding</keyword>
<comment type="pathway">
    <text evidence="2">Glycolipid biosynthesis; lipid IV(A) biosynthesis; lipid IV(A) from (3R)-3-hydroxytetradecanoyl-[acyl-carrier-protein] and UDP-N-acetyl-alpha-D-glucosamine: step 6/6.</text>
</comment>
<sequence length="214" mass="23631">RYAPTIVSKNRYAGGMLAQNIEADLIVMDDGMQNYSLSKDITFCVVDGIMGFGNGAVVPQGPLRQPLEDGYALSDAFIIIGEDEQNLGAKLPADKPVFQATLKVKSHFNLSKQQPYIAFCGIGFPQKFETSLKKEGLNIVDFKSFGDHHGYTPKDIVDLGNLASAKSARLITTEKDYARLPDFFRNQFVDVLPVEIVFENPDAVSDFIKEKLTS</sequence>
<keyword evidence="7" id="KW-0808">Transferase</keyword>
<evidence type="ECO:0000256" key="6">
    <source>
        <dbReference type="ARBA" id="ARBA00022556"/>
    </source>
</evidence>
<evidence type="ECO:0000256" key="3">
    <source>
        <dbReference type="ARBA" id="ARBA00012071"/>
    </source>
</evidence>